<dbReference type="EMBL" id="CP023695">
    <property type="protein sequence ID" value="QEV21803.1"/>
    <property type="molecule type" value="Genomic_DNA"/>
</dbReference>
<name>A0A5J6HTR1_STRAD</name>
<organism evidence="1 2">
    <name type="scientific">Streptomyces alboniger</name>
    <dbReference type="NCBI Taxonomy" id="132473"/>
    <lineage>
        <taxon>Bacteria</taxon>
        <taxon>Bacillati</taxon>
        <taxon>Actinomycetota</taxon>
        <taxon>Actinomycetes</taxon>
        <taxon>Kitasatosporales</taxon>
        <taxon>Streptomycetaceae</taxon>
        <taxon>Streptomyces</taxon>
        <taxon>Streptomyces aurantiacus group</taxon>
    </lineage>
</organism>
<gene>
    <name evidence="1" type="ORF">CP975_33600</name>
</gene>
<evidence type="ECO:0000313" key="1">
    <source>
        <dbReference type="EMBL" id="QEV21803.1"/>
    </source>
</evidence>
<reference evidence="1 2" key="1">
    <citation type="submission" date="2017-09" db="EMBL/GenBank/DDBJ databases">
        <authorList>
            <person name="Lee N."/>
            <person name="Cho B.-K."/>
        </authorList>
    </citation>
    <scope>NUCLEOTIDE SEQUENCE [LARGE SCALE GENOMIC DNA]</scope>
    <source>
        <strain evidence="1 2">ATCC 12461</strain>
    </source>
</reference>
<protein>
    <submittedName>
        <fullName evidence="1">Uncharacterized protein</fullName>
    </submittedName>
</protein>
<evidence type="ECO:0000313" key="2">
    <source>
        <dbReference type="Proteomes" id="UP000326553"/>
    </source>
</evidence>
<sequence>MVAFQRRLLELGARSLGLNDQAWKVATEKDLMVERFAREGIPQMDTLTLSGASRWPCVEAFERLGRDVGA</sequence>
<dbReference type="KEGG" id="salw:CP975_33600"/>
<accession>A0A5J6HTR1</accession>
<dbReference type="AlphaFoldDB" id="A0A5J6HTR1"/>
<proteinExistence type="predicted"/>
<keyword evidence="2" id="KW-1185">Reference proteome</keyword>
<dbReference type="Proteomes" id="UP000326553">
    <property type="component" value="Chromosome"/>
</dbReference>